<reference evidence="2" key="1">
    <citation type="submission" date="2022-09" db="EMBL/GenBank/DDBJ databases">
        <title>Rhodovastum sp. nov. RN2-1 isolated from soil in Seongnam, South Korea.</title>
        <authorList>
            <person name="Le N.T."/>
        </authorList>
    </citation>
    <scope>NUCLEOTIDE SEQUENCE</scope>
    <source>
        <strain evidence="2">RN2-1</strain>
    </source>
</reference>
<gene>
    <name evidence="2" type="ORF">OL599_22640</name>
</gene>
<dbReference type="RefSeq" id="WP_264716316.1">
    <property type="nucleotide sequence ID" value="NZ_JAPDNT010000036.1"/>
</dbReference>
<dbReference type="Proteomes" id="UP001165679">
    <property type="component" value="Unassembled WGS sequence"/>
</dbReference>
<protein>
    <submittedName>
        <fullName evidence="2">Phage tail protein</fullName>
    </submittedName>
</protein>
<keyword evidence="1" id="KW-0812">Transmembrane</keyword>
<accession>A0AA41YRG9</accession>
<dbReference type="InterPro" id="IPR036116">
    <property type="entry name" value="FN3_sf"/>
</dbReference>
<comment type="caution">
    <text evidence="2">The sequence shown here is derived from an EMBL/GenBank/DDBJ whole genome shotgun (WGS) entry which is preliminary data.</text>
</comment>
<dbReference type="AlphaFoldDB" id="A0AA41YRG9"/>
<dbReference type="EMBL" id="JAPDNT010000036">
    <property type="protein sequence ID" value="MCW3477371.1"/>
    <property type="molecule type" value="Genomic_DNA"/>
</dbReference>
<name>A0AA41YRG9_9PROT</name>
<keyword evidence="3" id="KW-1185">Reference proteome</keyword>
<evidence type="ECO:0000313" key="2">
    <source>
        <dbReference type="EMBL" id="MCW3477371.1"/>
    </source>
</evidence>
<organism evidence="2 3">
    <name type="scientific">Limobrevibacterium gyesilva</name>
    <dbReference type="NCBI Taxonomy" id="2991712"/>
    <lineage>
        <taxon>Bacteria</taxon>
        <taxon>Pseudomonadati</taxon>
        <taxon>Pseudomonadota</taxon>
        <taxon>Alphaproteobacteria</taxon>
        <taxon>Acetobacterales</taxon>
        <taxon>Acetobacteraceae</taxon>
        <taxon>Limobrevibacterium</taxon>
    </lineage>
</organism>
<evidence type="ECO:0000256" key="1">
    <source>
        <dbReference type="SAM" id="Phobius"/>
    </source>
</evidence>
<reference evidence="2" key="2">
    <citation type="submission" date="2022-10" db="EMBL/GenBank/DDBJ databases">
        <authorList>
            <person name="Trinh H.N."/>
        </authorList>
    </citation>
    <scope>NUCLEOTIDE SEQUENCE</scope>
    <source>
        <strain evidence="2">RN2-1</strain>
    </source>
</reference>
<evidence type="ECO:0000313" key="3">
    <source>
        <dbReference type="Proteomes" id="UP001165679"/>
    </source>
</evidence>
<dbReference type="SUPFAM" id="SSF49265">
    <property type="entry name" value="Fibronectin type III"/>
    <property type="match status" value="1"/>
</dbReference>
<proteinExistence type="predicted"/>
<keyword evidence="1" id="KW-1133">Transmembrane helix</keyword>
<sequence>MPQLIVAVAAAIASWGGAALAVEIGIAASMTSFAAVAIGAVTGSIVALGLSMLFPVSTPKASVPDVARDRKQTLRSGVAPKRIIYGTSLVSGPVVFMDSSGANNEYIHLVVPLAGHAIAAIDTVHLNNYVIDVNAAIGGVGSAGRYAQVFALVQANSGSGPVNVANVSTSGFPSGSDRDGYARFSCYDGTQVAADPDLSAELPARWNANYKLLGLPYIYARVTYSQDCFPGGFQSLRAQVRGKKVYDPRDGSTAFRNNAALCILDYLMSSDGLGATLDEIDLDYWIAAANLCDESVAIDVAGTVYQPRYTIDGSFTLDQAPLQIMEQLLSSCAGALTYVMGRYRLHVGAYDAPTVALGPSDFAGKVAILTKNPIRSQFNTVHGTYIDPAQLWSAVAFPQVQVADLVAEDGEVVPASIELPFAIDAYHAQRLARLKLLTSRAGQIQMTAPLKYGALRIAAWDTVSVTLPDVGWTNMVFRVASWKYDPVKCEVTAVMHSEDAAAYTWNAVDAQPPILSQSTDLVSPLVLPAVATPTLATGFGINNDGTVVPDIVVSFIAPAHPFITAVEIQWKKSTDVVWLSALVPLPATQHTIMPVIVGATYQVRCRGIAGLVRGPWSSIASTAGAGKSGAPASPTGATVTSILGGYSVSWIKPPDADLDAIEIYEIPAPYTGTYYYVGESKGGGAVVKLGSGDYISRGVAVIPRDTSGNRGDATFVGFVTAQQAATADIVIDALSDMPVATSTTRQVATAIDTWEDALTLSVFVPVAGKVMLDMKASLEVWNGGTLEAGGGGEGGEGPG</sequence>
<keyword evidence="1" id="KW-0472">Membrane</keyword>
<feature type="transmembrane region" description="Helical" evidence="1">
    <location>
        <begin position="31"/>
        <end position="54"/>
    </location>
</feature>